<dbReference type="Proteomes" id="UP000198253">
    <property type="component" value="Chromosome I"/>
</dbReference>
<gene>
    <name evidence="3" type="ORF">GA0070618_3491</name>
</gene>
<feature type="chain" id="PRO_5008708650" description="LPXTG-motif cell wall anchor domain-containing protein" evidence="2">
    <location>
        <begin position="31"/>
        <end position="218"/>
    </location>
</feature>
<proteinExistence type="predicted"/>
<accession>A0A1C4Y0Z9</accession>
<sequence>MSMRLFTKLGGGVVLGSAALLLAAPAAALAANDGGPREAGAPTQGPVSTKKSDDTPRTFNTRDKSGNGVTCATNEQVNEQNIAQVIKNNIIVNSIVTFNLSAAQAASNDIRIQPNNVVVCIRDIDVEVDVRNNLLTDLLRMAEVGTSTAAGPGGSVAQAGPNGAWVLPSTAAVAAGGGGALADTNTGALAAGGAGMVGVGVLSGIALLRRRSVNGTVA</sequence>
<evidence type="ECO:0000313" key="4">
    <source>
        <dbReference type="Proteomes" id="UP000198253"/>
    </source>
</evidence>
<evidence type="ECO:0000256" key="1">
    <source>
        <dbReference type="SAM" id="MobiDB-lite"/>
    </source>
</evidence>
<evidence type="ECO:0008006" key="5">
    <source>
        <dbReference type="Google" id="ProtNLM"/>
    </source>
</evidence>
<evidence type="ECO:0000313" key="3">
    <source>
        <dbReference type="EMBL" id="SCF14071.1"/>
    </source>
</evidence>
<feature type="region of interest" description="Disordered" evidence="1">
    <location>
        <begin position="32"/>
        <end position="70"/>
    </location>
</feature>
<keyword evidence="2" id="KW-0732">Signal</keyword>
<protein>
    <recommendedName>
        <fullName evidence="5">LPXTG-motif cell wall anchor domain-containing protein</fullName>
    </recommendedName>
</protein>
<feature type="compositionally biased region" description="Basic and acidic residues" evidence="1">
    <location>
        <begin position="50"/>
        <end position="65"/>
    </location>
</feature>
<evidence type="ECO:0000256" key="2">
    <source>
        <dbReference type="SAM" id="SignalP"/>
    </source>
</evidence>
<feature type="signal peptide" evidence="2">
    <location>
        <begin position="1"/>
        <end position="30"/>
    </location>
</feature>
<keyword evidence="4" id="KW-1185">Reference proteome</keyword>
<dbReference type="InParanoid" id="A0A1C4Y0Z9"/>
<dbReference type="EMBL" id="LT607413">
    <property type="protein sequence ID" value="SCF14071.1"/>
    <property type="molecule type" value="Genomic_DNA"/>
</dbReference>
<reference evidence="4" key="1">
    <citation type="submission" date="2016-06" db="EMBL/GenBank/DDBJ databases">
        <authorList>
            <person name="Varghese N."/>
            <person name="Submissions Spin"/>
        </authorList>
    </citation>
    <scope>NUCLEOTIDE SEQUENCE [LARGE SCALE GENOMIC DNA]</scope>
    <source>
        <strain evidence="4">DSM 43816</strain>
    </source>
</reference>
<organism evidence="3 4">
    <name type="scientific">Micromonospora echinospora</name>
    <name type="common">Micromonospora purpurea</name>
    <dbReference type="NCBI Taxonomy" id="1877"/>
    <lineage>
        <taxon>Bacteria</taxon>
        <taxon>Bacillati</taxon>
        <taxon>Actinomycetota</taxon>
        <taxon>Actinomycetes</taxon>
        <taxon>Micromonosporales</taxon>
        <taxon>Micromonosporaceae</taxon>
        <taxon>Micromonospora</taxon>
    </lineage>
</organism>
<dbReference type="AlphaFoldDB" id="A0A1C4Y0Z9"/>
<name>A0A1C4Y0Z9_MICEC</name>